<dbReference type="EMBL" id="JBHRZN010000004">
    <property type="protein sequence ID" value="MFC3850713.1"/>
    <property type="molecule type" value="Genomic_DNA"/>
</dbReference>
<proteinExistence type="predicted"/>
<dbReference type="Proteomes" id="UP001595751">
    <property type="component" value="Unassembled WGS sequence"/>
</dbReference>
<sequence>MSRPDHAGYDPFDDPAPAAGPAHPGPAAGSGTPGFGGGPGYEGYYSDPSRNPHQVRAGGAPAVPTGTGPAIAALILGVLSVPFAFAVFGGLLAILAIILAAVALRTAAKARRLGATQTGGTTAMSVIGILAAILGLVISALVLWAIAMGAGVAAECNHLIGDQAAFDACIQDSVMHRFGLN</sequence>
<evidence type="ECO:0000256" key="2">
    <source>
        <dbReference type="SAM" id="Phobius"/>
    </source>
</evidence>
<protein>
    <recommendedName>
        <fullName evidence="5">DUF4190 domain-containing protein</fullName>
    </recommendedName>
</protein>
<dbReference type="RefSeq" id="WP_377748504.1">
    <property type="nucleotide sequence ID" value="NZ_JBHRZN010000004.1"/>
</dbReference>
<evidence type="ECO:0000313" key="4">
    <source>
        <dbReference type="Proteomes" id="UP001595751"/>
    </source>
</evidence>
<accession>A0ABV7ZQ77</accession>
<evidence type="ECO:0000256" key="1">
    <source>
        <dbReference type="SAM" id="MobiDB-lite"/>
    </source>
</evidence>
<organism evidence="3 4">
    <name type="scientific">Corynebacterium hansenii</name>
    <dbReference type="NCBI Taxonomy" id="394964"/>
    <lineage>
        <taxon>Bacteria</taxon>
        <taxon>Bacillati</taxon>
        <taxon>Actinomycetota</taxon>
        <taxon>Actinomycetes</taxon>
        <taxon>Mycobacteriales</taxon>
        <taxon>Corynebacteriaceae</taxon>
        <taxon>Corynebacterium</taxon>
    </lineage>
</organism>
<evidence type="ECO:0000313" key="3">
    <source>
        <dbReference type="EMBL" id="MFC3850713.1"/>
    </source>
</evidence>
<keyword evidence="2" id="KW-0812">Transmembrane</keyword>
<keyword evidence="2" id="KW-0472">Membrane</keyword>
<feature type="compositionally biased region" description="Low complexity" evidence="1">
    <location>
        <begin position="15"/>
        <end position="30"/>
    </location>
</feature>
<evidence type="ECO:0008006" key="5">
    <source>
        <dbReference type="Google" id="ProtNLM"/>
    </source>
</evidence>
<reference evidence="4" key="1">
    <citation type="journal article" date="2019" name="Int. J. Syst. Evol. Microbiol.">
        <title>The Global Catalogue of Microorganisms (GCM) 10K type strain sequencing project: providing services to taxonomists for standard genome sequencing and annotation.</title>
        <authorList>
            <consortium name="The Broad Institute Genomics Platform"/>
            <consortium name="The Broad Institute Genome Sequencing Center for Infectious Disease"/>
            <person name="Wu L."/>
            <person name="Ma J."/>
        </authorList>
    </citation>
    <scope>NUCLEOTIDE SEQUENCE [LARGE SCALE GENOMIC DNA]</scope>
    <source>
        <strain evidence="4">CCUG 53252</strain>
    </source>
</reference>
<keyword evidence="4" id="KW-1185">Reference proteome</keyword>
<comment type="caution">
    <text evidence="3">The sequence shown here is derived from an EMBL/GenBank/DDBJ whole genome shotgun (WGS) entry which is preliminary data.</text>
</comment>
<feature type="transmembrane region" description="Helical" evidence="2">
    <location>
        <begin position="125"/>
        <end position="147"/>
    </location>
</feature>
<keyword evidence="2" id="KW-1133">Transmembrane helix</keyword>
<feature type="region of interest" description="Disordered" evidence="1">
    <location>
        <begin position="1"/>
        <end position="33"/>
    </location>
</feature>
<feature type="transmembrane region" description="Helical" evidence="2">
    <location>
        <begin position="71"/>
        <end position="104"/>
    </location>
</feature>
<gene>
    <name evidence="3" type="ORF">ACFORJ_11130</name>
</gene>
<name>A0ABV7ZQ77_9CORY</name>